<dbReference type="EMBL" id="JANJQO010000147">
    <property type="protein sequence ID" value="KAJ2981175.1"/>
    <property type="molecule type" value="Genomic_DNA"/>
</dbReference>
<evidence type="ECO:0000313" key="2">
    <source>
        <dbReference type="Proteomes" id="UP001143910"/>
    </source>
</evidence>
<accession>A0ACC1NQH7</accession>
<evidence type="ECO:0000313" key="1">
    <source>
        <dbReference type="EMBL" id="KAJ2981175.1"/>
    </source>
</evidence>
<dbReference type="Proteomes" id="UP001143910">
    <property type="component" value="Unassembled WGS sequence"/>
</dbReference>
<sequence length="730" mass="83437">MQEQSFDFSHSVIVRRVFKGASPSTENVPGKPLDGVIAAVMLTQPNFDWSASAIRAEAEALIAETTETWTRVGEMPLEVVTFENFILPIALAENEFESRFGVIGWFADVSADDNIREASAEIRLKLASHRQSLWKRHDVFAAVNTIWAKQRQKCTLDAESSLYLDLLRRKFVDGGLALLNGESVARLGEIEEELKTASSKYRRELDEKRGLWMTIDELAGVPQSALLGCEAEEERRYIPLRVATYGIIIKYAHHEDTRKKMEIAYNNRAKDTNPALLHRLAVLRDEQARLLGYKHYADWKTAERMMSPTRALGFLQDAAERLAGPVKSRIKTLKAIKSMQPQHYNSSDSSVENIYTWDLSYYERLCRQEQFLVDEAALQAYFPFDQVLDRVLQIQGAAFGFTLEKLETDYPRNAWHKDVAVYKIWHAEANEAQEGFVGYFYVDVYARDFKFGHRPCLARDGSRIYPSSIFLANYMPPENPETPHMMSFTEVITCFHEVGHSFHNFSKTTNFWRLAVCAMDFVEIPSILLEHFFWHPSIIRFISGRRDADGRDEKLRLSMVEQLISSRFAGDVMHKASLVRDGIIDLQMHMPDKSHDIVAMDIVRQHNTLTKQICGLADPVDAGLEPDASKAISRCRFPIQYPASYYAYFLARAISYDVFETKFRSLMPPVDAVTLDQLISPALKEEFQRYQKIILQPGGKLAGRYMDAIEQYLGKEPAVDAWIKQLDLAA</sequence>
<reference evidence="1" key="1">
    <citation type="submission" date="2022-08" db="EMBL/GenBank/DDBJ databases">
        <title>Genome Sequence of Lecanicillium fungicola.</title>
        <authorList>
            <person name="Buettner E."/>
        </authorList>
    </citation>
    <scope>NUCLEOTIDE SEQUENCE</scope>
    <source>
        <strain evidence="1">Babe33</strain>
    </source>
</reference>
<protein>
    <submittedName>
        <fullName evidence="1">Uncharacterized protein</fullName>
    </submittedName>
</protein>
<comment type="caution">
    <text evidence="1">The sequence shown here is derived from an EMBL/GenBank/DDBJ whole genome shotgun (WGS) entry which is preliminary data.</text>
</comment>
<proteinExistence type="predicted"/>
<name>A0ACC1NQH7_9HYPO</name>
<keyword evidence="2" id="KW-1185">Reference proteome</keyword>
<gene>
    <name evidence="1" type="ORF">NQ176_g2185</name>
</gene>
<organism evidence="1 2">
    <name type="scientific">Zarea fungicola</name>
    <dbReference type="NCBI Taxonomy" id="93591"/>
    <lineage>
        <taxon>Eukaryota</taxon>
        <taxon>Fungi</taxon>
        <taxon>Dikarya</taxon>
        <taxon>Ascomycota</taxon>
        <taxon>Pezizomycotina</taxon>
        <taxon>Sordariomycetes</taxon>
        <taxon>Hypocreomycetidae</taxon>
        <taxon>Hypocreales</taxon>
        <taxon>Cordycipitaceae</taxon>
        <taxon>Zarea</taxon>
    </lineage>
</organism>